<evidence type="ECO:0000256" key="3">
    <source>
        <dbReference type="ARBA" id="ARBA00022980"/>
    </source>
</evidence>
<evidence type="ECO:0000256" key="6">
    <source>
        <dbReference type="ARBA" id="ARBA00035263"/>
    </source>
</evidence>
<sequence>MLFLFGFTVRRIPRALSVFLGDPVDVLMRQLVNPNTFGRPSIGLALFGCTNRPFYQICVFPDPKLGRRYEGSIIEQVGSFDPLPNINNEKLVSLNIGRIKYWLGEKDARVSVPVLELLGLAGLLPIHPKTYIRAKEGKKYAASTEPVKESQQVQQA</sequence>
<dbReference type="Gene3D" id="3.30.1320.10">
    <property type="match status" value="1"/>
</dbReference>
<dbReference type="Proteomes" id="UP000095284">
    <property type="component" value="Unplaced"/>
</dbReference>
<evidence type="ECO:0000313" key="9">
    <source>
        <dbReference type="WBParaSite" id="BXY_0501100.1"/>
    </source>
</evidence>
<dbReference type="GO" id="GO:0003735">
    <property type="term" value="F:structural constituent of ribosome"/>
    <property type="evidence" value="ECO:0007669"/>
    <property type="project" value="InterPro"/>
</dbReference>
<evidence type="ECO:0000256" key="4">
    <source>
        <dbReference type="ARBA" id="ARBA00023128"/>
    </source>
</evidence>
<dbReference type="PANTHER" id="PTHR12919:SF20">
    <property type="entry name" value="SMALL RIBOSOMAL SUBUNIT PROTEIN BS16M"/>
    <property type="match status" value="1"/>
</dbReference>
<accession>A0A1I7RW98</accession>
<evidence type="ECO:0000256" key="2">
    <source>
        <dbReference type="ARBA" id="ARBA00006668"/>
    </source>
</evidence>
<evidence type="ECO:0000256" key="7">
    <source>
        <dbReference type="ARBA" id="ARBA00035438"/>
    </source>
</evidence>
<evidence type="ECO:0000256" key="1">
    <source>
        <dbReference type="ARBA" id="ARBA00004173"/>
    </source>
</evidence>
<dbReference type="SUPFAM" id="SSF54565">
    <property type="entry name" value="Ribosomal protein S16"/>
    <property type="match status" value="1"/>
</dbReference>
<dbReference type="InterPro" id="IPR000307">
    <property type="entry name" value="Ribosomal_bS16"/>
</dbReference>
<comment type="subcellular location">
    <subcellularLocation>
        <location evidence="1">Mitochondrion</location>
    </subcellularLocation>
</comment>
<dbReference type="InterPro" id="IPR023803">
    <property type="entry name" value="Ribosomal_bS16_dom_sf"/>
</dbReference>
<dbReference type="WBParaSite" id="BXY_0501100.1">
    <property type="protein sequence ID" value="BXY_0501100.1"/>
    <property type="gene ID" value="BXY_0501100"/>
</dbReference>
<dbReference type="GO" id="GO:0005763">
    <property type="term" value="C:mitochondrial small ribosomal subunit"/>
    <property type="evidence" value="ECO:0007669"/>
    <property type="project" value="TreeGrafter"/>
</dbReference>
<dbReference type="AlphaFoldDB" id="A0A1I7RW98"/>
<dbReference type="FunFam" id="3.30.1320.10:FF:000004">
    <property type="entry name" value="28S ribosomal protein S16, mitochondrial"/>
    <property type="match status" value="1"/>
</dbReference>
<reference evidence="9" key="1">
    <citation type="submission" date="2016-11" db="UniProtKB">
        <authorList>
            <consortium name="WormBaseParasite"/>
        </authorList>
    </citation>
    <scope>IDENTIFICATION</scope>
</reference>
<evidence type="ECO:0000256" key="5">
    <source>
        <dbReference type="ARBA" id="ARBA00023274"/>
    </source>
</evidence>
<keyword evidence="3" id="KW-0689">Ribosomal protein</keyword>
<dbReference type="GO" id="GO:0032543">
    <property type="term" value="P:mitochondrial translation"/>
    <property type="evidence" value="ECO:0007669"/>
    <property type="project" value="TreeGrafter"/>
</dbReference>
<evidence type="ECO:0000313" key="8">
    <source>
        <dbReference type="Proteomes" id="UP000095284"/>
    </source>
</evidence>
<dbReference type="GO" id="GO:0005743">
    <property type="term" value="C:mitochondrial inner membrane"/>
    <property type="evidence" value="ECO:0007669"/>
    <property type="project" value="UniProtKB-ARBA"/>
</dbReference>
<name>A0A1I7RW98_BURXY</name>
<keyword evidence="5" id="KW-0687">Ribonucleoprotein</keyword>
<comment type="similarity">
    <text evidence="2">Belongs to the bacterial ribosomal protein bS16 family.</text>
</comment>
<dbReference type="eggNOG" id="KOG3419">
    <property type="taxonomic scope" value="Eukaryota"/>
</dbReference>
<dbReference type="PANTHER" id="PTHR12919">
    <property type="entry name" value="30S RIBOSOMAL PROTEIN S16"/>
    <property type="match status" value="1"/>
</dbReference>
<keyword evidence="4" id="KW-0496">Mitochondrion</keyword>
<dbReference type="Pfam" id="PF00886">
    <property type="entry name" value="Ribosomal_S16"/>
    <property type="match status" value="1"/>
</dbReference>
<proteinExistence type="inferred from homology"/>
<protein>
    <recommendedName>
        <fullName evidence="6">Small ribosomal subunit protein bS16m</fullName>
    </recommendedName>
    <alternativeName>
        <fullName evidence="7">28S ribosomal protein S16, mitochondrial</fullName>
    </alternativeName>
</protein>
<organism evidence="8 9">
    <name type="scientific">Bursaphelenchus xylophilus</name>
    <name type="common">Pinewood nematode worm</name>
    <name type="synonym">Aphelenchoides xylophilus</name>
    <dbReference type="NCBI Taxonomy" id="6326"/>
    <lineage>
        <taxon>Eukaryota</taxon>
        <taxon>Metazoa</taxon>
        <taxon>Ecdysozoa</taxon>
        <taxon>Nematoda</taxon>
        <taxon>Chromadorea</taxon>
        <taxon>Rhabditida</taxon>
        <taxon>Tylenchina</taxon>
        <taxon>Tylenchomorpha</taxon>
        <taxon>Aphelenchoidea</taxon>
        <taxon>Aphelenchoididae</taxon>
        <taxon>Bursaphelenchus</taxon>
    </lineage>
</organism>